<dbReference type="SUPFAM" id="SSF53218">
    <property type="entry name" value="Molybdenum cofactor biosynthesis proteins"/>
    <property type="match status" value="1"/>
</dbReference>
<dbReference type="PROSITE" id="PS01078">
    <property type="entry name" value="MOCF_BIOSYNTHESIS_1"/>
    <property type="match status" value="1"/>
</dbReference>
<dbReference type="Pfam" id="PF03454">
    <property type="entry name" value="MoeA_C"/>
    <property type="match status" value="1"/>
</dbReference>
<dbReference type="AlphaFoldDB" id="A0A9W6SIL0"/>
<reference evidence="9" key="1">
    <citation type="submission" date="2023-03" db="EMBL/GenBank/DDBJ databases">
        <title>Actinorhabdospora filicis NBRC 111898.</title>
        <authorList>
            <person name="Ichikawa N."/>
            <person name="Sato H."/>
            <person name="Tonouchi N."/>
        </authorList>
    </citation>
    <scope>NUCLEOTIDE SEQUENCE</scope>
    <source>
        <strain evidence="9">NBRC 111898</strain>
    </source>
</reference>
<keyword evidence="5 7" id="KW-0501">Molybdenum cofactor biosynthesis</keyword>
<keyword evidence="4 7" id="KW-0500">Molybdenum</keyword>
<sequence>MAELHPDAQRGDEVVPLVRFLSDALARVRPLPSIDVHLTQAHGHALAADVTAPGAVPAFDHSTVDGYAVRFDDIVAATPRRPVQLKVLGDVSASSWRPVRILPGTCFSVAAGAPLPTGTEAVVPTSWTDQGMATVEIGEVPKRGYGLRRAGDEVSAGQVLGRAGQQVTPHLIALFAASGVSDVHVRPEPRVVIIATGDELMDAGRMSQPGQIVDVDSPALTAAAAEAGAHAFRIGICDDEPEALRSVLDDQTLRSDLVITTGGTGLGPGDMVRRTFGRDGAVDFATVSIFPSSTLGFGTIGPEEIPIICLPGEPGAALIAFEAFARPIIRRLAGVEPVFRQQVKAHLLETVSSPAGLREFRPADVQERRGGGYTVAPLSGGPYTLSGLAVASGLMVLGEKVTNAPAGSTVDVLLFDRRR</sequence>
<proteinExistence type="inferred from homology"/>
<evidence type="ECO:0000256" key="2">
    <source>
        <dbReference type="ARBA" id="ARBA00005046"/>
    </source>
</evidence>
<evidence type="ECO:0000256" key="1">
    <source>
        <dbReference type="ARBA" id="ARBA00002901"/>
    </source>
</evidence>
<dbReference type="SMART" id="SM00852">
    <property type="entry name" value="MoCF_biosynth"/>
    <property type="match status" value="1"/>
</dbReference>
<dbReference type="InterPro" id="IPR038987">
    <property type="entry name" value="MoeA-like"/>
</dbReference>
<dbReference type="Gene3D" id="3.40.980.10">
    <property type="entry name" value="MoaB/Mog-like domain"/>
    <property type="match status" value="1"/>
</dbReference>
<comment type="catalytic activity">
    <reaction evidence="6">
        <text>adenylyl-molybdopterin + molybdate = Mo-molybdopterin + AMP + H(+)</text>
        <dbReference type="Rhea" id="RHEA:35047"/>
        <dbReference type="ChEBI" id="CHEBI:15378"/>
        <dbReference type="ChEBI" id="CHEBI:36264"/>
        <dbReference type="ChEBI" id="CHEBI:62727"/>
        <dbReference type="ChEBI" id="CHEBI:71302"/>
        <dbReference type="ChEBI" id="CHEBI:456215"/>
        <dbReference type="EC" id="2.10.1.1"/>
    </reaction>
</comment>
<comment type="similarity">
    <text evidence="3 7">Belongs to the MoeA family.</text>
</comment>
<gene>
    <name evidence="9" type="primary">moeA</name>
    <name evidence="9" type="ORF">Afil01_14420</name>
</gene>
<dbReference type="InterPro" id="IPR005111">
    <property type="entry name" value="MoeA_C_domain_IV"/>
</dbReference>
<dbReference type="InterPro" id="IPR001453">
    <property type="entry name" value="MoaB/Mog_dom"/>
</dbReference>
<dbReference type="InterPro" id="IPR036688">
    <property type="entry name" value="MoeA_C_domain_IV_sf"/>
</dbReference>
<keyword evidence="7" id="KW-0808">Transferase</keyword>
<evidence type="ECO:0000256" key="4">
    <source>
        <dbReference type="ARBA" id="ARBA00022505"/>
    </source>
</evidence>
<dbReference type="Gene3D" id="3.90.105.10">
    <property type="entry name" value="Molybdopterin biosynthesis moea protein, domain 2"/>
    <property type="match status" value="1"/>
</dbReference>
<evidence type="ECO:0000313" key="10">
    <source>
        <dbReference type="Proteomes" id="UP001165079"/>
    </source>
</evidence>
<evidence type="ECO:0000259" key="8">
    <source>
        <dbReference type="SMART" id="SM00852"/>
    </source>
</evidence>
<organism evidence="9 10">
    <name type="scientific">Actinorhabdospora filicis</name>
    <dbReference type="NCBI Taxonomy" id="1785913"/>
    <lineage>
        <taxon>Bacteria</taxon>
        <taxon>Bacillati</taxon>
        <taxon>Actinomycetota</taxon>
        <taxon>Actinomycetes</taxon>
        <taxon>Micromonosporales</taxon>
        <taxon>Micromonosporaceae</taxon>
        <taxon>Actinorhabdospora</taxon>
    </lineage>
</organism>
<keyword evidence="7" id="KW-0460">Magnesium</keyword>
<evidence type="ECO:0000256" key="5">
    <source>
        <dbReference type="ARBA" id="ARBA00023150"/>
    </source>
</evidence>
<dbReference type="Pfam" id="PF03453">
    <property type="entry name" value="MoeA_N"/>
    <property type="match status" value="1"/>
</dbReference>
<dbReference type="SUPFAM" id="SSF63882">
    <property type="entry name" value="MoeA N-terminal region -like"/>
    <property type="match status" value="1"/>
</dbReference>
<dbReference type="InterPro" id="IPR036135">
    <property type="entry name" value="MoeA_linker/N_sf"/>
</dbReference>
<comment type="pathway">
    <text evidence="2 7">Cofactor biosynthesis; molybdopterin biosynthesis.</text>
</comment>
<dbReference type="EMBL" id="BSTX01000001">
    <property type="protein sequence ID" value="GLZ76635.1"/>
    <property type="molecule type" value="Genomic_DNA"/>
</dbReference>
<evidence type="ECO:0000256" key="7">
    <source>
        <dbReference type="RuleBase" id="RU365090"/>
    </source>
</evidence>
<dbReference type="GO" id="GO:0046872">
    <property type="term" value="F:metal ion binding"/>
    <property type="evidence" value="ECO:0007669"/>
    <property type="project" value="UniProtKB-UniRule"/>
</dbReference>
<keyword evidence="10" id="KW-1185">Reference proteome</keyword>
<dbReference type="SUPFAM" id="SSF63867">
    <property type="entry name" value="MoeA C-terminal domain-like"/>
    <property type="match status" value="1"/>
</dbReference>
<dbReference type="PANTHER" id="PTHR10192:SF5">
    <property type="entry name" value="GEPHYRIN"/>
    <property type="match status" value="1"/>
</dbReference>
<accession>A0A9W6SIL0</accession>
<comment type="caution">
    <text evidence="9">The sequence shown here is derived from an EMBL/GenBank/DDBJ whole genome shotgun (WGS) entry which is preliminary data.</text>
</comment>
<dbReference type="GO" id="GO:0061599">
    <property type="term" value="F:molybdopterin molybdotransferase activity"/>
    <property type="evidence" value="ECO:0007669"/>
    <property type="project" value="UniProtKB-UniRule"/>
</dbReference>
<evidence type="ECO:0000313" key="9">
    <source>
        <dbReference type="EMBL" id="GLZ76635.1"/>
    </source>
</evidence>
<evidence type="ECO:0000256" key="3">
    <source>
        <dbReference type="ARBA" id="ARBA00010763"/>
    </source>
</evidence>
<dbReference type="PANTHER" id="PTHR10192">
    <property type="entry name" value="MOLYBDOPTERIN BIOSYNTHESIS PROTEIN"/>
    <property type="match status" value="1"/>
</dbReference>
<dbReference type="CDD" id="cd00887">
    <property type="entry name" value="MoeA"/>
    <property type="match status" value="1"/>
</dbReference>
<dbReference type="GO" id="GO:0006777">
    <property type="term" value="P:Mo-molybdopterin cofactor biosynthetic process"/>
    <property type="evidence" value="ECO:0007669"/>
    <property type="project" value="UniProtKB-UniRule"/>
</dbReference>
<dbReference type="RefSeq" id="WP_285661801.1">
    <property type="nucleotide sequence ID" value="NZ_BSTX01000001.1"/>
</dbReference>
<dbReference type="InterPro" id="IPR036425">
    <property type="entry name" value="MoaB/Mog-like_dom_sf"/>
</dbReference>
<dbReference type="Proteomes" id="UP001165079">
    <property type="component" value="Unassembled WGS sequence"/>
</dbReference>
<comment type="function">
    <text evidence="1 7">Catalyzes the insertion of molybdate into adenylated molybdopterin with the concomitant release of AMP.</text>
</comment>
<dbReference type="InterPro" id="IPR005110">
    <property type="entry name" value="MoeA_linker/N"/>
</dbReference>
<name>A0A9W6SIL0_9ACTN</name>
<dbReference type="NCBIfam" id="NF045515">
    <property type="entry name" value="Glp_gephyrin"/>
    <property type="match status" value="1"/>
</dbReference>
<dbReference type="GO" id="GO:0005829">
    <property type="term" value="C:cytosol"/>
    <property type="evidence" value="ECO:0007669"/>
    <property type="project" value="TreeGrafter"/>
</dbReference>
<keyword evidence="7" id="KW-0479">Metal-binding</keyword>
<dbReference type="Gene3D" id="2.40.340.10">
    <property type="entry name" value="MoeA, C-terminal, domain IV"/>
    <property type="match status" value="1"/>
</dbReference>
<dbReference type="InterPro" id="IPR008284">
    <property type="entry name" value="MoCF_biosynth_CS"/>
</dbReference>
<dbReference type="EC" id="2.10.1.1" evidence="7"/>
<feature type="domain" description="MoaB/Mog" evidence="8">
    <location>
        <begin position="192"/>
        <end position="331"/>
    </location>
</feature>
<protein>
    <recommendedName>
        <fullName evidence="7">Molybdopterin molybdenumtransferase</fullName>
        <ecNumber evidence="7">2.10.1.1</ecNumber>
    </recommendedName>
</protein>
<comment type="cofactor">
    <cofactor evidence="7">
        <name>Mg(2+)</name>
        <dbReference type="ChEBI" id="CHEBI:18420"/>
    </cofactor>
</comment>
<dbReference type="Pfam" id="PF00994">
    <property type="entry name" value="MoCF_biosynth"/>
    <property type="match status" value="1"/>
</dbReference>
<evidence type="ECO:0000256" key="6">
    <source>
        <dbReference type="ARBA" id="ARBA00047317"/>
    </source>
</evidence>
<dbReference type="Gene3D" id="2.170.190.11">
    <property type="entry name" value="Molybdopterin biosynthesis moea protein, domain 3"/>
    <property type="match status" value="1"/>
</dbReference>